<evidence type="ECO:0000313" key="1">
    <source>
        <dbReference type="EMBL" id="KHQ53859.1"/>
    </source>
</evidence>
<dbReference type="InterPro" id="IPR027417">
    <property type="entry name" value="P-loop_NTPase"/>
</dbReference>
<protein>
    <recommendedName>
        <fullName evidence="3">Sulfotransferase family protein</fullName>
    </recommendedName>
</protein>
<gene>
    <name evidence="1" type="ORF">OA50_01848</name>
</gene>
<dbReference type="Proteomes" id="UP000030960">
    <property type="component" value="Unassembled WGS sequence"/>
</dbReference>
<organism evidence="1 2">
    <name type="scientific">Mameliella alba</name>
    <dbReference type="NCBI Taxonomy" id="561184"/>
    <lineage>
        <taxon>Bacteria</taxon>
        <taxon>Pseudomonadati</taxon>
        <taxon>Pseudomonadota</taxon>
        <taxon>Alphaproteobacteria</taxon>
        <taxon>Rhodobacterales</taxon>
        <taxon>Roseobacteraceae</taxon>
        <taxon>Mameliella</taxon>
    </lineage>
</organism>
<dbReference type="RefSeq" id="WP_043139977.1">
    <property type="nucleotide sequence ID" value="NZ_JSUQ01000006.1"/>
</dbReference>
<dbReference type="SUPFAM" id="SSF52540">
    <property type="entry name" value="P-loop containing nucleoside triphosphate hydrolases"/>
    <property type="match status" value="1"/>
</dbReference>
<accession>A0A0B3STS2</accession>
<dbReference type="AlphaFoldDB" id="A0A0B3STS2"/>
<evidence type="ECO:0000313" key="2">
    <source>
        <dbReference type="Proteomes" id="UP000030960"/>
    </source>
</evidence>
<dbReference type="Gene3D" id="3.40.50.300">
    <property type="entry name" value="P-loop containing nucleotide triphosphate hydrolases"/>
    <property type="match status" value="1"/>
</dbReference>
<keyword evidence="2" id="KW-1185">Reference proteome</keyword>
<name>A0A0B3STS2_9RHOB</name>
<evidence type="ECO:0008006" key="3">
    <source>
        <dbReference type="Google" id="ProtNLM"/>
    </source>
</evidence>
<dbReference type="STRING" id="561184.SAMN05216376_1016"/>
<comment type="caution">
    <text evidence="1">The sequence shown here is derived from an EMBL/GenBank/DDBJ whole genome shotgun (WGS) entry which is preliminary data.</text>
</comment>
<dbReference type="OrthoDB" id="7596739at2"/>
<reference evidence="1 2" key="1">
    <citation type="submission" date="2014-10" db="EMBL/GenBank/DDBJ databases">
        <title>Genome sequence of Ponticoccus sp. strain UMTAT08 isolated from clonal culture of toxic dinoflagellate Alexandrium tamiyavanichii.</title>
        <authorList>
            <person name="Gan H.Y."/>
            <person name="Muhd D.-D."/>
            <person name="Mohd Noor M.E."/>
            <person name="Yeong Y.S."/>
            <person name="Usup G."/>
        </authorList>
    </citation>
    <scope>NUCLEOTIDE SEQUENCE [LARGE SCALE GENOMIC DNA]</scope>
    <source>
        <strain evidence="1 2">UMTAT08</strain>
    </source>
</reference>
<dbReference type="EMBL" id="JSUQ01000006">
    <property type="protein sequence ID" value="KHQ53859.1"/>
    <property type="molecule type" value="Genomic_DNA"/>
</dbReference>
<sequence length="353" mass="39735">MPNLLIHIGQGKTGSTSIQNFLRTNPEMLRDAGVLFPETGKHTNHQDIFSYLTDDVKQHDPRLSGARADNRKRALGEAFWKDARDTIRKTNPRLVILSCENQFRPFPAAALQRLTEELRPLFSHIDVCAYLRDPASHFLSSAQQDLKKRPDFAIPSRSYFRDTLDPWRLHGPGPLTCVRFARSELAGQDVVTDFCQRFAGIDPAGAKHSATEDNTSLSPEAMEIMQRYLRGEIDAPTRYHAKRTQRMKALVQEADGNCPGFSRPRLRDGLKEAIEARAQDLDWLDQTFGVRFPDIGQPALSPEEADQRIRGLSRVSDVCVTDPDRIEALQAEIARLAAGRRSLFDLFARGASN</sequence>
<proteinExistence type="predicted"/>